<feature type="domain" description="PH" evidence="13">
    <location>
        <begin position="104"/>
        <end position="207"/>
    </location>
</feature>
<dbReference type="CTD" id="8935"/>
<dbReference type="SMART" id="SM00233">
    <property type="entry name" value="PH"/>
    <property type="match status" value="1"/>
</dbReference>
<dbReference type="GO" id="GO:0005737">
    <property type="term" value="C:cytoplasm"/>
    <property type="evidence" value="ECO:0007669"/>
    <property type="project" value="UniProtKB-SubCell"/>
</dbReference>
<dbReference type="Proteomes" id="UP000694620">
    <property type="component" value="Chromosome 13"/>
</dbReference>
<evidence type="ECO:0000256" key="3">
    <source>
        <dbReference type="ARBA" id="ARBA00022443"/>
    </source>
</evidence>
<feature type="region of interest" description="Disordered" evidence="11">
    <location>
        <begin position="47"/>
        <end position="79"/>
    </location>
</feature>
<feature type="compositionally biased region" description="Acidic residues" evidence="11">
    <location>
        <begin position="62"/>
        <end position="71"/>
    </location>
</feature>
<keyword evidence="15" id="KW-1185">Reference proteome</keyword>
<feature type="domain" description="SH3" evidence="12">
    <location>
        <begin position="277"/>
        <end position="338"/>
    </location>
</feature>
<dbReference type="InterPro" id="IPR036028">
    <property type="entry name" value="SH3-like_dom_sf"/>
</dbReference>
<gene>
    <name evidence="14" type="primary">SKAP2</name>
    <name evidence="14" type="synonym">skap2</name>
</gene>
<dbReference type="Gene3D" id="6.10.250.220">
    <property type="match status" value="1"/>
</dbReference>
<evidence type="ECO:0000313" key="15">
    <source>
        <dbReference type="Proteomes" id="UP000694620"/>
    </source>
</evidence>
<keyword evidence="5" id="KW-0597">Phosphoprotein</keyword>
<dbReference type="Gene3D" id="2.30.30.40">
    <property type="entry name" value="SH3 Domains"/>
    <property type="match status" value="1"/>
</dbReference>
<dbReference type="AlphaFoldDB" id="A0A8C4XHD5"/>
<evidence type="ECO:0000256" key="6">
    <source>
        <dbReference type="ARBA" id="ARBA00022936"/>
    </source>
</evidence>
<dbReference type="InterPro" id="IPR037781">
    <property type="entry name" value="SKAP_fam"/>
</dbReference>
<dbReference type="PRINTS" id="PR00452">
    <property type="entry name" value="SH3DOMAIN"/>
</dbReference>
<dbReference type="OrthoDB" id="243840at2759"/>
<dbReference type="PROSITE" id="PS50002">
    <property type="entry name" value="SH3"/>
    <property type="match status" value="1"/>
</dbReference>
<name>A0A8C4XHD5_ERPCA</name>
<evidence type="ECO:0000256" key="5">
    <source>
        <dbReference type="ARBA" id="ARBA00022553"/>
    </source>
</evidence>
<comment type="function">
    <text evidence="9">May be involved in B-cell and macrophage adhesion processes. May play a role in src signaling pathway.</text>
</comment>
<dbReference type="Gene3D" id="2.30.29.30">
    <property type="entry name" value="Pleckstrin-homology domain (PH domain)/Phosphotyrosine-binding domain (PTB)"/>
    <property type="match status" value="1"/>
</dbReference>
<dbReference type="RefSeq" id="XP_028674080.1">
    <property type="nucleotide sequence ID" value="XM_028818247.2"/>
</dbReference>
<evidence type="ECO:0000256" key="7">
    <source>
        <dbReference type="ARBA" id="ARBA00039671"/>
    </source>
</evidence>
<dbReference type="SUPFAM" id="SSF50044">
    <property type="entry name" value="SH3-domain"/>
    <property type="match status" value="1"/>
</dbReference>
<evidence type="ECO:0000256" key="2">
    <source>
        <dbReference type="ARBA" id="ARBA00005864"/>
    </source>
</evidence>
<dbReference type="GO" id="GO:0005886">
    <property type="term" value="C:plasma membrane"/>
    <property type="evidence" value="ECO:0007669"/>
    <property type="project" value="TreeGrafter"/>
</dbReference>
<dbReference type="GeneID" id="114664222"/>
<dbReference type="PANTHER" id="PTHR15129">
    <property type="entry name" value="SRC-ASSOCIATED ADAPTOR PROTEIN"/>
    <property type="match status" value="1"/>
</dbReference>
<dbReference type="Ensembl" id="ENSECRT00000032884.1">
    <property type="protein sequence ID" value="ENSECRP00000032165.1"/>
    <property type="gene ID" value="ENSECRG00000021805.1"/>
</dbReference>
<evidence type="ECO:0000256" key="8">
    <source>
        <dbReference type="ARBA" id="ARBA00041593"/>
    </source>
</evidence>
<evidence type="ECO:0000256" key="10">
    <source>
        <dbReference type="PROSITE-ProRule" id="PRU00192"/>
    </source>
</evidence>
<dbReference type="FunFam" id="2.30.29.30:FF:000194">
    <property type="entry name" value="Putative src kinase-associated phosphoprotein 2"/>
    <property type="match status" value="1"/>
</dbReference>
<dbReference type="FunFam" id="2.30.30.40:FF:000097">
    <property type="entry name" value="Putative src kinase-associated phosphoprotein 2"/>
    <property type="match status" value="1"/>
</dbReference>
<dbReference type="InterPro" id="IPR011993">
    <property type="entry name" value="PH-like_dom_sf"/>
</dbReference>
<evidence type="ECO:0000256" key="11">
    <source>
        <dbReference type="SAM" id="MobiDB-lite"/>
    </source>
</evidence>
<dbReference type="InterPro" id="IPR001849">
    <property type="entry name" value="PH_domain"/>
</dbReference>
<dbReference type="SMART" id="SM00326">
    <property type="entry name" value="SH3"/>
    <property type="match status" value="1"/>
</dbReference>
<keyword evidence="6" id="KW-0075">B-cell activation</keyword>
<reference evidence="14" key="3">
    <citation type="submission" date="2025-09" db="UniProtKB">
        <authorList>
            <consortium name="Ensembl"/>
        </authorList>
    </citation>
    <scope>IDENTIFICATION</scope>
</reference>
<evidence type="ECO:0000313" key="14">
    <source>
        <dbReference type="Ensembl" id="ENSECRP00000032165.1"/>
    </source>
</evidence>
<dbReference type="GeneTree" id="ENSGT00390000017856"/>
<dbReference type="InterPro" id="IPR001452">
    <property type="entry name" value="SH3_domain"/>
</dbReference>
<evidence type="ECO:0000256" key="4">
    <source>
        <dbReference type="ARBA" id="ARBA00022490"/>
    </source>
</evidence>
<dbReference type="PANTHER" id="PTHR15129:SF2">
    <property type="entry name" value="SRC KINASE-ASSOCIATED PHOSPHOPROTEIN 2"/>
    <property type="match status" value="1"/>
</dbReference>
<sequence length="339" mass="38984">MQSIPEDVKIFISDVETFVSVVLKGENLSKKAKERKDAITRKVKDIKSSYAQQFPEKRDSDDSFDDEDPENDNISMASDRIDKDEESCYDAHQYPPVAATDLLSVLKAGYLEKRRKDHSFFGPEWQKRWCALSNHIFYYYGSDKDKQQKGEFAIDGYTVRMNNMLRKDAKKDCCFEITAPDKRIYQFTAASQKDAEDWVDQIQFVLKDMQSGMIPVDDDGETYDDIGVDDDKGSTEPIDDDIYEVLPEEDMPISSQKPLEKINKPSNGIVTANKATDYSNYYQGLWDCMGDHPDELSFKRGDSIYILSKDYHSFGWWVGEMNGSIGIVPKSYLIEMYDI</sequence>
<reference evidence="14" key="1">
    <citation type="submission" date="2021-06" db="EMBL/GenBank/DDBJ databases">
        <authorList>
            <consortium name="Wellcome Sanger Institute Data Sharing"/>
        </authorList>
    </citation>
    <scope>NUCLEOTIDE SEQUENCE [LARGE SCALE GENOMIC DNA]</scope>
</reference>
<evidence type="ECO:0000256" key="1">
    <source>
        <dbReference type="ARBA" id="ARBA00004496"/>
    </source>
</evidence>
<proteinExistence type="inferred from homology"/>
<reference evidence="14" key="2">
    <citation type="submission" date="2025-08" db="UniProtKB">
        <authorList>
            <consortium name="Ensembl"/>
        </authorList>
    </citation>
    <scope>IDENTIFICATION</scope>
</reference>
<accession>A0A8C4XHD5</accession>
<protein>
    <recommendedName>
        <fullName evidence="7">Src kinase-associated phosphoprotein 2</fullName>
    </recommendedName>
    <alternativeName>
        <fullName evidence="8">Src family-associated phosphoprotein 2</fullName>
    </alternativeName>
</protein>
<evidence type="ECO:0000259" key="13">
    <source>
        <dbReference type="PROSITE" id="PS50003"/>
    </source>
</evidence>
<keyword evidence="3 10" id="KW-0728">SH3 domain</keyword>
<comment type="subcellular location">
    <subcellularLocation>
        <location evidence="1">Cytoplasm</location>
    </subcellularLocation>
</comment>
<dbReference type="GO" id="GO:0042113">
    <property type="term" value="P:B cell activation"/>
    <property type="evidence" value="ECO:0007669"/>
    <property type="project" value="UniProtKB-KW"/>
</dbReference>
<evidence type="ECO:0000259" key="12">
    <source>
        <dbReference type="PROSITE" id="PS50002"/>
    </source>
</evidence>
<dbReference type="PROSITE" id="PS50003">
    <property type="entry name" value="PH_DOMAIN"/>
    <property type="match status" value="1"/>
</dbReference>
<comment type="similarity">
    <text evidence="2">Belongs to the SKAP family.</text>
</comment>
<organism evidence="14 15">
    <name type="scientific">Erpetoichthys calabaricus</name>
    <name type="common">Rope fish</name>
    <name type="synonym">Calamoichthys calabaricus</name>
    <dbReference type="NCBI Taxonomy" id="27687"/>
    <lineage>
        <taxon>Eukaryota</taxon>
        <taxon>Metazoa</taxon>
        <taxon>Chordata</taxon>
        <taxon>Craniata</taxon>
        <taxon>Vertebrata</taxon>
        <taxon>Euteleostomi</taxon>
        <taxon>Actinopterygii</taxon>
        <taxon>Polypteriformes</taxon>
        <taxon>Polypteridae</taxon>
        <taxon>Erpetoichthys</taxon>
    </lineage>
</organism>
<dbReference type="Pfam" id="PF00169">
    <property type="entry name" value="PH"/>
    <property type="match status" value="1"/>
</dbReference>
<evidence type="ECO:0000256" key="9">
    <source>
        <dbReference type="ARBA" id="ARBA00055879"/>
    </source>
</evidence>
<dbReference type="SUPFAM" id="SSF50729">
    <property type="entry name" value="PH domain-like"/>
    <property type="match status" value="1"/>
</dbReference>
<dbReference type="Pfam" id="PF00018">
    <property type="entry name" value="SH3_1"/>
    <property type="match status" value="1"/>
</dbReference>
<keyword evidence="4" id="KW-0963">Cytoplasm</keyword>